<accession>A0A679H953</accession>
<organism evidence="1 2">
    <name type="scientific">Bacteroides thetaiotaomicron</name>
    <dbReference type="NCBI Taxonomy" id="818"/>
    <lineage>
        <taxon>Bacteria</taxon>
        <taxon>Pseudomonadati</taxon>
        <taxon>Bacteroidota</taxon>
        <taxon>Bacteroidia</taxon>
        <taxon>Bacteroidales</taxon>
        <taxon>Bacteroidaceae</taxon>
        <taxon>Bacteroides</taxon>
    </lineage>
</organism>
<dbReference type="EMBL" id="AP022660">
    <property type="protein sequence ID" value="BCA50924.1"/>
    <property type="molecule type" value="Genomic_DNA"/>
</dbReference>
<protein>
    <submittedName>
        <fullName evidence="1">Uncharacterized protein</fullName>
    </submittedName>
</protein>
<sequence>MQEMNPHITGHGYIVIPKALLIEQFASCENREGEIEAFLKLLIKVNYTETKHTDYWHNTIMCKRGESLHSYRSWSVIFHWSTGKTYRFIQQLNAKGIIEIIPHDAATFLHIRVVNYESWTNALAFNPGKQQKKKASDEKFRLFWDDYHNIMQLPKENIAKAQRIWKKLSEKEQQLAIDNIEEYYYHQTNVKFTLHACSYLSNKAFLNEYEY</sequence>
<evidence type="ECO:0000313" key="1">
    <source>
        <dbReference type="EMBL" id="BCA50924.1"/>
    </source>
</evidence>
<dbReference type="Proteomes" id="UP000500882">
    <property type="component" value="Chromosome"/>
</dbReference>
<name>A0A679H953_BACT4</name>
<dbReference type="RefSeq" id="WP_022470268.1">
    <property type="nucleotide sequence ID" value="NZ_AP022660.1"/>
</dbReference>
<evidence type="ECO:0000313" key="2">
    <source>
        <dbReference type="Proteomes" id="UP000500882"/>
    </source>
</evidence>
<gene>
    <name evidence="1" type="ORF">BatF92_28660</name>
</gene>
<dbReference type="AlphaFoldDB" id="A0A679H953"/>
<reference evidence="1 2" key="1">
    <citation type="submission" date="2020-02" db="EMBL/GenBank/DDBJ databases">
        <title>Whole-genome sequencing and comparative analysis of the genomes of Bacteroides thetaiotaomicron and Escherichia coli isolated from a healthy resident in Vietnam.</title>
        <authorList>
            <person name="Mohsin M."/>
            <person name="Tanaka K."/>
            <person name="Kawahara R."/>
            <person name="Kondo S."/>
            <person name="Noguchi H."/>
            <person name="Motooka D."/>
            <person name="Nakamura S."/>
            <person name="Khong D.T."/>
            <person name="Nguyen T.N."/>
            <person name="Tran H.T."/>
            <person name="Yamamoto Y."/>
        </authorList>
    </citation>
    <scope>NUCLEOTIDE SEQUENCE [LARGE SCALE GENOMIC DNA]</scope>
    <source>
        <strain evidence="1 2">F9-2</strain>
    </source>
</reference>
<proteinExistence type="predicted"/>